<dbReference type="PANTHER" id="PTHR23135">
    <property type="entry name" value="MUR LIGASE FAMILY MEMBER"/>
    <property type="match status" value="1"/>
</dbReference>
<feature type="modified residue" description="N6-carboxylysine" evidence="9">
    <location>
        <position position="256"/>
    </location>
</feature>
<dbReference type="OrthoDB" id="9800958at2"/>
<dbReference type="GO" id="GO:0005524">
    <property type="term" value="F:ATP binding"/>
    <property type="evidence" value="ECO:0007669"/>
    <property type="project" value="UniProtKB-UniRule"/>
</dbReference>
<dbReference type="GO" id="GO:0000287">
    <property type="term" value="F:magnesium ion binding"/>
    <property type="evidence" value="ECO:0007669"/>
    <property type="project" value="UniProtKB-UniRule"/>
</dbReference>
<dbReference type="AlphaFoldDB" id="A0A1H7L4Y1"/>
<reference evidence="14" key="1">
    <citation type="submission" date="2016-10" db="EMBL/GenBank/DDBJ databases">
        <authorList>
            <person name="Varghese N."/>
            <person name="Submissions S."/>
        </authorList>
    </citation>
    <scope>NUCLEOTIDE SEQUENCE [LARGE SCALE GENOMIC DNA]</scope>
    <source>
        <strain evidence="14">CGMCC 1.9127</strain>
    </source>
</reference>
<keyword evidence="8 9" id="KW-0961">Cell wall biogenesis/degradation</keyword>
<dbReference type="UniPathway" id="UPA00219"/>
<dbReference type="HAMAP" id="MF_00208">
    <property type="entry name" value="MurE"/>
    <property type="match status" value="1"/>
</dbReference>
<dbReference type="STRING" id="641665.GCA_002104455_02958"/>
<dbReference type="InterPro" id="IPR018109">
    <property type="entry name" value="Folylpolyglutamate_synth_CS"/>
</dbReference>
<keyword evidence="5 9" id="KW-0067">ATP-binding</keyword>
<dbReference type="PANTHER" id="PTHR23135:SF4">
    <property type="entry name" value="UDP-N-ACETYLMURAMOYL-L-ALANYL-D-GLUTAMATE--2,6-DIAMINOPIMELATE LIGASE MURE HOMOLOG, CHLOROPLASTIC"/>
    <property type="match status" value="1"/>
</dbReference>
<keyword evidence="9 10" id="KW-0132">Cell division</keyword>
<keyword evidence="9 10" id="KW-0131">Cell cycle</keyword>
<dbReference type="PROSITE" id="PS01011">
    <property type="entry name" value="FOLYLPOLYGLU_SYNT_1"/>
    <property type="match status" value="1"/>
</dbReference>
<evidence type="ECO:0000256" key="2">
    <source>
        <dbReference type="ARBA" id="ARBA00022490"/>
    </source>
</evidence>
<dbReference type="Gene3D" id="3.90.190.20">
    <property type="entry name" value="Mur ligase, C-terminal domain"/>
    <property type="match status" value="1"/>
</dbReference>
<dbReference type="GO" id="GO:0005737">
    <property type="term" value="C:cytoplasm"/>
    <property type="evidence" value="ECO:0007669"/>
    <property type="project" value="UniProtKB-SubCell"/>
</dbReference>
<dbReference type="EMBL" id="FOBI01000004">
    <property type="protein sequence ID" value="SEK94099.1"/>
    <property type="molecule type" value="Genomic_DNA"/>
</dbReference>
<evidence type="ECO:0000256" key="5">
    <source>
        <dbReference type="ARBA" id="ARBA00022840"/>
    </source>
</evidence>
<dbReference type="GO" id="GO:0071555">
    <property type="term" value="P:cell wall organization"/>
    <property type="evidence" value="ECO:0007669"/>
    <property type="project" value="UniProtKB-KW"/>
</dbReference>
<keyword evidence="4 9" id="KW-0547">Nucleotide-binding</keyword>
<name>A0A1H7L4Y1_9GAMM</name>
<dbReference type="InterPro" id="IPR036615">
    <property type="entry name" value="Mur_ligase_C_dom_sf"/>
</dbReference>
<feature type="binding site" evidence="9">
    <location>
        <position position="422"/>
    </location>
    <ligand>
        <name>meso-2,6-diaminopimelate</name>
        <dbReference type="ChEBI" id="CHEBI:57791"/>
    </ligand>
</feature>
<dbReference type="Pfam" id="PF02875">
    <property type="entry name" value="Mur_ligase_C"/>
    <property type="match status" value="1"/>
</dbReference>
<evidence type="ECO:0000256" key="6">
    <source>
        <dbReference type="ARBA" id="ARBA00022960"/>
    </source>
</evidence>
<keyword evidence="7 9" id="KW-0573">Peptidoglycan synthesis</keyword>
<keyword evidence="2 9" id="KW-0963">Cytoplasm</keyword>
<dbReference type="NCBIfam" id="TIGR01085">
    <property type="entry name" value="murE"/>
    <property type="match status" value="1"/>
</dbReference>
<feature type="binding site" evidence="9">
    <location>
        <position position="188"/>
    </location>
    <ligand>
        <name>UDP-N-acetyl-alpha-D-muramoyl-L-alanyl-D-glutamate</name>
        <dbReference type="ChEBI" id="CHEBI:83900"/>
    </ligand>
</feature>
<feature type="binding site" evidence="9">
    <location>
        <begin position="446"/>
        <end position="449"/>
    </location>
    <ligand>
        <name>meso-2,6-diaminopimelate</name>
        <dbReference type="ChEBI" id="CHEBI:57791"/>
    </ligand>
</feature>
<feature type="binding site" evidence="9">
    <location>
        <position position="497"/>
    </location>
    <ligand>
        <name>meso-2,6-diaminopimelate</name>
        <dbReference type="ChEBI" id="CHEBI:57791"/>
    </ligand>
</feature>
<feature type="binding site" evidence="9">
    <location>
        <position position="222"/>
    </location>
    <ligand>
        <name>UDP-N-acetyl-alpha-D-muramoyl-L-alanyl-D-glutamate</name>
        <dbReference type="ChEBI" id="CHEBI:83900"/>
    </ligand>
</feature>
<protein>
    <recommendedName>
        <fullName evidence="9">UDP-N-acetylmuramoyl-L-alanyl-D-glutamate--2,6-diaminopimelate ligase</fullName>
        <ecNumber evidence="9">6.3.2.13</ecNumber>
    </recommendedName>
    <alternativeName>
        <fullName evidence="9">Meso-A2pm-adding enzyme</fullName>
    </alternativeName>
    <alternativeName>
        <fullName evidence="9">Meso-diaminopimelate-adding enzyme</fullName>
    </alternativeName>
    <alternativeName>
        <fullName evidence="9">UDP-MurNAc-L-Ala-D-Glu:meso-diaminopimelate ligase</fullName>
    </alternativeName>
    <alternativeName>
        <fullName evidence="9">UDP-MurNAc-tripeptide synthetase</fullName>
    </alternativeName>
    <alternativeName>
        <fullName evidence="9">UDP-N-acetylmuramyl-tripeptide synthetase</fullName>
    </alternativeName>
</protein>
<comment type="cofactor">
    <cofactor evidence="9">
        <name>Mg(2+)</name>
        <dbReference type="ChEBI" id="CHEBI:18420"/>
    </cofactor>
</comment>
<dbReference type="SUPFAM" id="SSF53244">
    <property type="entry name" value="MurD-like peptide ligases, peptide-binding domain"/>
    <property type="match status" value="1"/>
</dbReference>
<evidence type="ECO:0000256" key="1">
    <source>
        <dbReference type="ARBA" id="ARBA00005898"/>
    </source>
</evidence>
<sequence length="529" mass="57408">MSDHALYVYSQPESFAAIEAALHSAGIKLAGEDLAKIQRHFSLQPNKTVALVNDTRAIHAGDVFCAVIGSLRDGRAYVAQALAANCGLIFEETKDEKLHGQLNWQQNNAGQSIALIKSWQLNDNLFALASAFYGAPSQHIKVIGITGTNGKTSTSQIIASLLDHCQQNAAVIGTNGAGKLGHLHSIENTTPGATELQHLFCGFAKQNISHVAMEVSSHALAQKRVHGTLFSTAVFTNLSRDHLDYHQTMSAYAQAKKQIFSAQATQMAVINGDDQQAQKWLQSWPKSQPVVVYGRGEDIAHYSRFAQALAVQHHTNGVSFQLHTEQGQCHIRSALLGDFNVENLLAAIAVLIVEGFTLATIAQAIKQLEPIMGRMEAFNAPSKTTAVIDYAHTPEALASALDACRLHCQGKLWLVFGCGGDRDVGKRPLMAQVAEAKADQIIITNDNPRSESPEAIARDIMAGFSHSAQVETILDRRSAVLTALTHAHVDDVVLCAGKGHEDYIIVANEKHHYDERALVNEFFHGEAQL</sequence>
<evidence type="ECO:0000259" key="12">
    <source>
        <dbReference type="Pfam" id="PF08245"/>
    </source>
</evidence>
<keyword evidence="6 9" id="KW-0133">Cell shape</keyword>
<proteinExistence type="inferred from homology"/>
<dbReference type="NCBIfam" id="NF001126">
    <property type="entry name" value="PRK00139.1-4"/>
    <property type="match status" value="1"/>
</dbReference>
<evidence type="ECO:0000256" key="8">
    <source>
        <dbReference type="ARBA" id="ARBA00023316"/>
    </source>
</evidence>
<feature type="binding site" evidence="9">
    <location>
        <begin position="147"/>
        <end position="153"/>
    </location>
    <ligand>
        <name>ATP</name>
        <dbReference type="ChEBI" id="CHEBI:30616"/>
    </ligand>
</feature>
<comment type="pathway">
    <text evidence="9 10">Cell wall biogenesis; peptidoglycan biosynthesis.</text>
</comment>
<comment type="catalytic activity">
    <reaction evidence="9">
        <text>UDP-N-acetyl-alpha-D-muramoyl-L-alanyl-D-glutamate + meso-2,6-diaminopimelate + ATP = UDP-N-acetyl-alpha-D-muramoyl-L-alanyl-gamma-D-glutamyl-meso-2,6-diaminopimelate + ADP + phosphate + H(+)</text>
        <dbReference type="Rhea" id="RHEA:23676"/>
        <dbReference type="ChEBI" id="CHEBI:15378"/>
        <dbReference type="ChEBI" id="CHEBI:30616"/>
        <dbReference type="ChEBI" id="CHEBI:43474"/>
        <dbReference type="ChEBI" id="CHEBI:57791"/>
        <dbReference type="ChEBI" id="CHEBI:83900"/>
        <dbReference type="ChEBI" id="CHEBI:83905"/>
        <dbReference type="ChEBI" id="CHEBI:456216"/>
        <dbReference type="EC" id="6.3.2.13"/>
    </reaction>
</comment>
<feature type="binding site" evidence="9">
    <location>
        <position position="55"/>
    </location>
    <ligand>
        <name>UDP-N-acetyl-alpha-D-muramoyl-L-alanyl-D-glutamate</name>
        <dbReference type="ChEBI" id="CHEBI:83900"/>
    </ligand>
</feature>
<dbReference type="Pfam" id="PF08245">
    <property type="entry name" value="Mur_ligase_M"/>
    <property type="match status" value="1"/>
</dbReference>
<accession>A0A1H7L4Y1</accession>
<evidence type="ECO:0000256" key="7">
    <source>
        <dbReference type="ARBA" id="ARBA00022984"/>
    </source>
</evidence>
<dbReference type="InterPro" id="IPR036565">
    <property type="entry name" value="Mur-like_cat_sf"/>
</dbReference>
<keyword evidence="3 9" id="KW-0436">Ligase</keyword>
<feature type="short sequence motif" description="Meso-diaminopimelate recognition motif" evidence="9">
    <location>
        <begin position="446"/>
        <end position="449"/>
    </location>
</feature>
<dbReference type="GO" id="GO:0051301">
    <property type="term" value="P:cell division"/>
    <property type="evidence" value="ECO:0007669"/>
    <property type="project" value="UniProtKB-KW"/>
</dbReference>
<comment type="PTM">
    <text evidence="9">Carboxylation is probably crucial for Mg(2+) binding and, consequently, for the gamma-phosphate positioning of ATP.</text>
</comment>
<dbReference type="Gene3D" id="3.40.1190.10">
    <property type="entry name" value="Mur-like, catalytic domain"/>
    <property type="match status" value="1"/>
</dbReference>
<gene>
    <name evidence="9" type="primary">murE</name>
    <name evidence="13" type="ORF">SAMN05216262_10449</name>
</gene>
<evidence type="ECO:0000313" key="14">
    <source>
        <dbReference type="Proteomes" id="UP000199297"/>
    </source>
</evidence>
<dbReference type="InterPro" id="IPR035911">
    <property type="entry name" value="MurE/MurF_N"/>
</dbReference>
<feature type="domain" description="Mur ligase C-terminal" evidence="11">
    <location>
        <begin position="373"/>
        <end position="499"/>
    </location>
</feature>
<evidence type="ECO:0000259" key="11">
    <source>
        <dbReference type="Pfam" id="PF02875"/>
    </source>
</evidence>
<dbReference type="SUPFAM" id="SSF63418">
    <property type="entry name" value="MurE/MurF N-terminal domain"/>
    <property type="match status" value="1"/>
</dbReference>
<evidence type="ECO:0000313" key="13">
    <source>
        <dbReference type="EMBL" id="SEK94099.1"/>
    </source>
</evidence>
<comment type="function">
    <text evidence="9">Catalyzes the addition of meso-diaminopimelic acid to the nucleotide precursor UDP-N-acetylmuramoyl-L-alanyl-D-glutamate (UMAG) in the biosynthesis of bacterial cell-wall peptidoglycan.</text>
</comment>
<dbReference type="GO" id="GO:0004326">
    <property type="term" value="F:tetrahydrofolylpolyglutamate synthase activity"/>
    <property type="evidence" value="ECO:0007669"/>
    <property type="project" value="InterPro"/>
</dbReference>
<feature type="domain" description="Mur ligase central" evidence="12">
    <location>
        <begin position="145"/>
        <end position="350"/>
    </location>
</feature>
<feature type="binding site" evidence="9">
    <location>
        <position position="224"/>
    </location>
    <ligand>
        <name>UDP-N-acetyl-alpha-D-muramoyl-L-alanyl-D-glutamate</name>
        <dbReference type="ChEBI" id="CHEBI:83900"/>
    </ligand>
</feature>
<dbReference type="Gene3D" id="3.40.1390.10">
    <property type="entry name" value="MurE/MurF, N-terminal domain"/>
    <property type="match status" value="1"/>
</dbReference>
<dbReference type="Proteomes" id="UP000199297">
    <property type="component" value="Unassembled WGS sequence"/>
</dbReference>
<dbReference type="GO" id="GO:0008360">
    <property type="term" value="P:regulation of cell shape"/>
    <property type="evidence" value="ECO:0007669"/>
    <property type="project" value="UniProtKB-KW"/>
</dbReference>
<dbReference type="GO" id="GO:0008765">
    <property type="term" value="F:UDP-N-acetylmuramoylalanyl-D-glutamate-2,6-diaminopimelate ligase activity"/>
    <property type="evidence" value="ECO:0007669"/>
    <property type="project" value="UniProtKB-UniRule"/>
</dbReference>
<dbReference type="InterPro" id="IPR004101">
    <property type="entry name" value="Mur_ligase_C"/>
</dbReference>
<feature type="binding site" evidence="9">
    <location>
        <position position="501"/>
    </location>
    <ligand>
        <name>meso-2,6-diaminopimelate</name>
        <dbReference type="ChEBI" id="CHEBI:57791"/>
    </ligand>
</feature>
<dbReference type="InterPro" id="IPR005761">
    <property type="entry name" value="UDP-N-AcMur-Glu-dNH2Pim_ligase"/>
</dbReference>
<evidence type="ECO:0000256" key="4">
    <source>
        <dbReference type="ARBA" id="ARBA00022741"/>
    </source>
</evidence>
<keyword evidence="9" id="KW-0460">Magnesium</keyword>
<evidence type="ECO:0000256" key="10">
    <source>
        <dbReference type="RuleBase" id="RU004135"/>
    </source>
</evidence>
<feature type="binding site" evidence="9">
    <location>
        <position position="216"/>
    </location>
    <ligand>
        <name>UDP-N-acetyl-alpha-D-muramoyl-L-alanyl-D-glutamate</name>
        <dbReference type="ChEBI" id="CHEBI:83900"/>
    </ligand>
</feature>
<evidence type="ECO:0000256" key="9">
    <source>
        <dbReference type="HAMAP-Rule" id="MF_00208"/>
    </source>
</evidence>
<dbReference type="EC" id="6.3.2.13" evidence="9"/>
<evidence type="ECO:0000256" key="3">
    <source>
        <dbReference type="ARBA" id="ARBA00022598"/>
    </source>
</evidence>
<dbReference type="SUPFAM" id="SSF53623">
    <property type="entry name" value="MurD-like peptide ligases, catalytic domain"/>
    <property type="match status" value="1"/>
</dbReference>
<feature type="binding site" evidence="9">
    <location>
        <begin position="189"/>
        <end position="190"/>
    </location>
    <ligand>
        <name>UDP-N-acetyl-alpha-D-muramoyl-L-alanyl-D-glutamate</name>
        <dbReference type="ChEBI" id="CHEBI:83900"/>
    </ligand>
</feature>
<comment type="caution">
    <text evidence="9">Lacks conserved residue(s) required for the propagation of feature annotation.</text>
</comment>
<organism evidence="13 14">
    <name type="scientific">Colwellia chukchiensis</name>
    <dbReference type="NCBI Taxonomy" id="641665"/>
    <lineage>
        <taxon>Bacteria</taxon>
        <taxon>Pseudomonadati</taxon>
        <taxon>Pseudomonadota</taxon>
        <taxon>Gammaproteobacteria</taxon>
        <taxon>Alteromonadales</taxon>
        <taxon>Colwelliaceae</taxon>
        <taxon>Colwellia</taxon>
    </lineage>
</organism>
<comment type="similarity">
    <text evidence="1 9">Belongs to the MurCDEF family. MurE subfamily.</text>
</comment>
<comment type="subcellular location">
    <subcellularLocation>
        <location evidence="9 10">Cytoplasm</location>
    </subcellularLocation>
</comment>
<dbReference type="InterPro" id="IPR013221">
    <property type="entry name" value="Mur_ligase_cen"/>
</dbReference>
<dbReference type="GO" id="GO:0009252">
    <property type="term" value="P:peptidoglycan biosynthetic process"/>
    <property type="evidence" value="ECO:0007669"/>
    <property type="project" value="UniProtKB-UniRule"/>
</dbReference>
<keyword evidence="14" id="KW-1185">Reference proteome</keyword>
<dbReference type="RefSeq" id="WP_085284474.1">
    <property type="nucleotide sequence ID" value="NZ_FOBI01000004.1"/>
</dbReference>